<keyword evidence="2 5" id="KW-0378">Hydrolase</keyword>
<keyword evidence="6" id="KW-1185">Reference proteome</keyword>
<dbReference type="InterPro" id="IPR029000">
    <property type="entry name" value="Cyclophilin-like_dom_sf"/>
</dbReference>
<dbReference type="Gene3D" id="2.40.100.10">
    <property type="entry name" value="Cyclophilin-like"/>
    <property type="match status" value="1"/>
</dbReference>
<dbReference type="Proteomes" id="UP000006073">
    <property type="component" value="Unassembled WGS sequence"/>
</dbReference>
<dbReference type="InterPro" id="IPR052708">
    <property type="entry name" value="PxpC"/>
</dbReference>
<dbReference type="Pfam" id="PF02626">
    <property type="entry name" value="CT_A_B"/>
    <property type="match status" value="1"/>
</dbReference>
<dbReference type="EC" id="3.5.1.54" evidence="5"/>
<name>S2E8R6_INDAL</name>
<organism evidence="5 6">
    <name type="scientific">Indibacter alkaliphilus (strain CCUG 57479 / KCTC 22604 / LW1)</name>
    <dbReference type="NCBI Taxonomy" id="1189612"/>
    <lineage>
        <taxon>Bacteria</taxon>
        <taxon>Pseudomonadati</taxon>
        <taxon>Bacteroidota</taxon>
        <taxon>Cytophagia</taxon>
        <taxon>Cytophagales</taxon>
        <taxon>Cyclobacteriaceae</taxon>
    </lineage>
</organism>
<dbReference type="InterPro" id="IPR003778">
    <property type="entry name" value="CT_A_B"/>
</dbReference>
<dbReference type="AlphaFoldDB" id="S2E8R6"/>
<protein>
    <submittedName>
        <fullName evidence="5">Allophanate hydrolase 2 subunit 2</fullName>
        <ecNumber evidence="5">3.5.1.54</ecNumber>
    </submittedName>
</protein>
<feature type="domain" description="Carboxyltransferase" evidence="4">
    <location>
        <begin position="14"/>
        <end position="273"/>
    </location>
</feature>
<proteinExistence type="predicted"/>
<dbReference type="EMBL" id="ALWO02000023">
    <property type="protein sequence ID" value="EOZ98703.1"/>
    <property type="molecule type" value="Genomic_DNA"/>
</dbReference>
<sequence length="273" mass="30553">MSSIQDLGRFGLAQFGVPYSGAMDRYAVAQVNFILRNPKDAAVLEMTGIGPEMVFESETRIVFAGAEVEALLNGKGIKYGQVIEIQPDDHLVVKKIKKGQWAYMGIQGGFESETIAGSKSWYGSITPRTKITKGDSVCYLSEENRFYPPVETKAKIRSDWFRNSKIQVYPGPEWELLPKLLHNRILNKSFTISDMINRMAYQLEEVIAHDMEPILTSPVYPGTIQLTPSGKLIVLMRDAQVTGGYPRILQVENASLNVLTQKRTGEKITFNIS</sequence>
<evidence type="ECO:0000256" key="3">
    <source>
        <dbReference type="ARBA" id="ARBA00022840"/>
    </source>
</evidence>
<evidence type="ECO:0000256" key="2">
    <source>
        <dbReference type="ARBA" id="ARBA00022801"/>
    </source>
</evidence>
<keyword evidence="1" id="KW-0547">Nucleotide-binding</keyword>
<dbReference type="GO" id="GO:0005524">
    <property type="term" value="F:ATP binding"/>
    <property type="evidence" value="ECO:0007669"/>
    <property type="project" value="UniProtKB-KW"/>
</dbReference>
<keyword evidence="3" id="KW-0067">ATP-binding</keyword>
<dbReference type="GO" id="GO:0004039">
    <property type="term" value="F:allophanate hydrolase activity"/>
    <property type="evidence" value="ECO:0007669"/>
    <property type="project" value="UniProtKB-EC"/>
</dbReference>
<evidence type="ECO:0000313" key="6">
    <source>
        <dbReference type="Proteomes" id="UP000006073"/>
    </source>
</evidence>
<gene>
    <name evidence="5" type="ORF">A33Q_1357</name>
</gene>
<evidence type="ECO:0000259" key="4">
    <source>
        <dbReference type="SMART" id="SM00797"/>
    </source>
</evidence>
<evidence type="ECO:0000313" key="5">
    <source>
        <dbReference type="EMBL" id="EOZ98703.1"/>
    </source>
</evidence>
<accession>S2E8R6</accession>
<reference evidence="5 6" key="1">
    <citation type="journal article" date="2013" name="Genome Announc.">
        <title>Draft Genome Sequence of Indibacter alkaliphilus Strain LW1T, Isolated from Lonar Lake, a Haloalkaline Lake in the Buldana District of Maharashtra, India.</title>
        <authorList>
            <person name="Singh A."/>
            <person name="Kumar Jangir P."/>
            <person name="Sharma R."/>
            <person name="Singh A."/>
            <person name="Kumar Pinnaka A."/>
            <person name="Shivaji S."/>
        </authorList>
    </citation>
    <scope>NUCLEOTIDE SEQUENCE [LARGE SCALE GENOMIC DNA]</scope>
    <source>
        <strain evidence="6">CCUG 57479 / KCTC 22604 / LW1</strain>
    </source>
</reference>
<dbReference type="eggNOG" id="COG1984">
    <property type="taxonomic scope" value="Bacteria"/>
</dbReference>
<dbReference type="STRING" id="1189612.A33Q_1357"/>
<dbReference type="PANTHER" id="PTHR43309">
    <property type="entry name" value="5-OXOPROLINASE SUBUNIT C"/>
    <property type="match status" value="1"/>
</dbReference>
<dbReference type="SMART" id="SM00797">
    <property type="entry name" value="AHS2"/>
    <property type="match status" value="1"/>
</dbReference>
<comment type="caution">
    <text evidence="5">The sequence shown here is derived from an EMBL/GenBank/DDBJ whole genome shotgun (WGS) entry which is preliminary data.</text>
</comment>
<evidence type="ECO:0000256" key="1">
    <source>
        <dbReference type="ARBA" id="ARBA00022741"/>
    </source>
</evidence>
<dbReference type="PANTHER" id="PTHR43309:SF5">
    <property type="entry name" value="5-OXOPROLINASE SUBUNIT C"/>
    <property type="match status" value="1"/>
</dbReference>